<feature type="region of interest" description="Disordered" evidence="2">
    <location>
        <begin position="191"/>
        <end position="213"/>
    </location>
</feature>
<evidence type="ECO:0000259" key="3">
    <source>
        <dbReference type="PROSITE" id="PS50158"/>
    </source>
</evidence>
<dbReference type="PROSITE" id="PS50158">
    <property type="entry name" value="ZF_CCHC"/>
    <property type="match status" value="2"/>
</dbReference>
<comment type="caution">
    <text evidence="4">The sequence shown here is derived from an EMBL/GenBank/DDBJ whole genome shotgun (WGS) entry which is preliminary data.</text>
</comment>
<protein>
    <recommendedName>
        <fullName evidence="3">CCHC-type domain-containing protein</fullName>
    </recommendedName>
</protein>
<sequence>MAQANGGGRPDDDQPPRGSDQRGNTTCYRCGQVGHWSSNCTNPVKPKCYACGKLGHYARECTTRKTSVGSSSGGTASGAKRQTPVAECGEQGRVAAERAVRVQKAETRTEAEISEVSGGDESTDAVDVMKVSSDGHDELLVREENTVGGETSEWVKHTKEDEELRDEERTSGRKALWSTGVVMTNVRLEKAQPNLPTGEGEAELPTGKGASSQGVVSNATVNAELVMDAGAPAVNAANSEVTSSDNDNPCTNREGYSVERARLERRKVKRRGEEREAEDACQWVDAVRRDVRRAEPDEAMTRLGEGRPQRPPNVKEPRAATTDEAVKYISAIAGLSTTTIEVPGVLKCVKLDSYTRYTIADTDWMLYGDRVMCEAPVDYVEGIGGFLLDVVGVWQFELRSVFDEVIQIDACIVDGCTDEFPLGVDFMQAKGATIDFDRNKVRYRAAKQIVVIPFRTDTSSGGARIAAVRLTKKAALSASTVTPVKISIASMDGECSIFVPTNSTGAIMLAAKMGDLGAVHCVSRAWVPAINAKVDEVRLSSKKALGERVPLDDAMEALGTKGLLQ</sequence>
<dbReference type="Pfam" id="PF00098">
    <property type="entry name" value="zf-CCHC"/>
    <property type="match status" value="2"/>
</dbReference>
<dbReference type="Proteomes" id="UP000251314">
    <property type="component" value="Unassembled WGS sequence"/>
</dbReference>
<dbReference type="EMBL" id="MJFZ01000637">
    <property type="protein sequence ID" value="RAW26563.1"/>
    <property type="molecule type" value="Genomic_DNA"/>
</dbReference>
<name>A0A329RPB6_9STRA</name>
<dbReference type="Gene3D" id="4.10.60.10">
    <property type="entry name" value="Zinc finger, CCHC-type"/>
    <property type="match status" value="1"/>
</dbReference>
<dbReference type="GO" id="GO:0003676">
    <property type="term" value="F:nucleic acid binding"/>
    <property type="evidence" value="ECO:0007669"/>
    <property type="project" value="InterPro"/>
</dbReference>
<feature type="domain" description="CCHC-type" evidence="3">
    <location>
        <begin position="47"/>
        <end position="61"/>
    </location>
</feature>
<organism evidence="4 5">
    <name type="scientific">Phytophthora cactorum</name>
    <dbReference type="NCBI Taxonomy" id="29920"/>
    <lineage>
        <taxon>Eukaryota</taxon>
        <taxon>Sar</taxon>
        <taxon>Stramenopiles</taxon>
        <taxon>Oomycota</taxon>
        <taxon>Peronosporomycetes</taxon>
        <taxon>Peronosporales</taxon>
        <taxon>Peronosporaceae</taxon>
        <taxon>Phytophthora</taxon>
    </lineage>
</organism>
<feature type="compositionally biased region" description="Basic and acidic residues" evidence="2">
    <location>
        <begin position="295"/>
        <end position="318"/>
    </location>
</feature>
<feature type="region of interest" description="Disordered" evidence="2">
    <location>
        <begin position="64"/>
        <end position="123"/>
    </location>
</feature>
<dbReference type="InterPro" id="IPR036875">
    <property type="entry name" value="Znf_CCHC_sf"/>
</dbReference>
<evidence type="ECO:0000313" key="4">
    <source>
        <dbReference type="EMBL" id="RAW26563.1"/>
    </source>
</evidence>
<keyword evidence="1" id="KW-0479">Metal-binding</keyword>
<dbReference type="OrthoDB" id="3863715at2759"/>
<reference evidence="4 5" key="1">
    <citation type="submission" date="2018-01" db="EMBL/GenBank/DDBJ databases">
        <title>Draft genome of the strawberry crown rot pathogen Phytophthora cactorum.</title>
        <authorList>
            <person name="Armitage A.D."/>
            <person name="Lysoe E."/>
            <person name="Nellist C.F."/>
            <person name="Harrison R.J."/>
            <person name="Brurberg M.B."/>
        </authorList>
    </citation>
    <scope>NUCLEOTIDE SEQUENCE [LARGE SCALE GENOMIC DNA]</scope>
    <source>
        <strain evidence="4 5">10300</strain>
    </source>
</reference>
<dbReference type="STRING" id="29920.A0A329RPB6"/>
<evidence type="ECO:0000313" key="5">
    <source>
        <dbReference type="Proteomes" id="UP000251314"/>
    </source>
</evidence>
<keyword evidence="5" id="KW-1185">Reference proteome</keyword>
<evidence type="ECO:0000256" key="1">
    <source>
        <dbReference type="PROSITE-ProRule" id="PRU00047"/>
    </source>
</evidence>
<dbReference type="SUPFAM" id="SSF57756">
    <property type="entry name" value="Retrovirus zinc finger-like domains"/>
    <property type="match status" value="1"/>
</dbReference>
<feature type="domain" description="CCHC-type" evidence="3">
    <location>
        <begin position="27"/>
        <end position="42"/>
    </location>
</feature>
<dbReference type="GO" id="GO:0008270">
    <property type="term" value="F:zinc ion binding"/>
    <property type="evidence" value="ECO:0007669"/>
    <property type="project" value="UniProtKB-KW"/>
</dbReference>
<keyword evidence="1" id="KW-0863">Zinc-finger</keyword>
<feature type="region of interest" description="Disordered" evidence="2">
    <location>
        <begin position="1"/>
        <end position="25"/>
    </location>
</feature>
<dbReference type="InterPro" id="IPR001878">
    <property type="entry name" value="Znf_CCHC"/>
</dbReference>
<dbReference type="VEuPathDB" id="FungiDB:PC110_g17032"/>
<gene>
    <name evidence="4" type="ORF">PC110_g17032</name>
</gene>
<accession>A0A329RPB6</accession>
<feature type="compositionally biased region" description="Basic and acidic residues" evidence="2">
    <location>
        <begin position="95"/>
        <end position="111"/>
    </location>
</feature>
<feature type="region of interest" description="Disordered" evidence="2">
    <location>
        <begin position="295"/>
        <end position="319"/>
    </location>
</feature>
<evidence type="ECO:0000256" key="2">
    <source>
        <dbReference type="SAM" id="MobiDB-lite"/>
    </source>
</evidence>
<dbReference type="AlphaFoldDB" id="A0A329RPB6"/>
<proteinExistence type="predicted"/>
<dbReference type="SMART" id="SM00343">
    <property type="entry name" value="ZnF_C2HC"/>
    <property type="match status" value="2"/>
</dbReference>
<keyword evidence="1" id="KW-0862">Zinc</keyword>